<dbReference type="AlphaFoldDB" id="A0A4V3SJS7"/>
<gene>
    <name evidence="3" type="ORF">EX30DRAFT_361046</name>
</gene>
<dbReference type="InParanoid" id="A0A4V3SJS7"/>
<name>A0A4V3SJS7_9PEZI</name>
<feature type="compositionally biased region" description="Basic and acidic residues" evidence="1">
    <location>
        <begin position="289"/>
        <end position="316"/>
    </location>
</feature>
<feature type="compositionally biased region" description="Acidic residues" evidence="1">
    <location>
        <begin position="143"/>
        <end position="154"/>
    </location>
</feature>
<proteinExistence type="predicted"/>
<dbReference type="EMBL" id="ML220112">
    <property type="protein sequence ID" value="TGZ85145.1"/>
    <property type="molecule type" value="Genomic_DNA"/>
</dbReference>
<evidence type="ECO:0000313" key="3">
    <source>
        <dbReference type="EMBL" id="TGZ85145.1"/>
    </source>
</evidence>
<dbReference type="Pfam" id="PF24494">
    <property type="entry name" value="DUF7587"/>
    <property type="match status" value="1"/>
</dbReference>
<reference evidence="3 4" key="1">
    <citation type="submission" date="2019-04" db="EMBL/GenBank/DDBJ databases">
        <title>Comparative genomics and transcriptomics to analyze fruiting body development in filamentous ascomycetes.</title>
        <authorList>
            <consortium name="DOE Joint Genome Institute"/>
            <person name="Lutkenhaus R."/>
            <person name="Traeger S."/>
            <person name="Breuer J."/>
            <person name="Kuo A."/>
            <person name="Lipzen A."/>
            <person name="Pangilinan J."/>
            <person name="Dilworth D."/>
            <person name="Sandor L."/>
            <person name="Poggeler S."/>
            <person name="Barry K."/>
            <person name="Grigoriev I.V."/>
            <person name="Nowrousian M."/>
        </authorList>
    </citation>
    <scope>NUCLEOTIDE SEQUENCE [LARGE SCALE GENOMIC DNA]</scope>
    <source>
        <strain evidence="3 4">CBS 389.68</strain>
    </source>
</reference>
<dbReference type="Proteomes" id="UP000298138">
    <property type="component" value="Unassembled WGS sequence"/>
</dbReference>
<protein>
    <recommendedName>
        <fullName evidence="2">DUF7587 domain-containing protein</fullName>
    </recommendedName>
</protein>
<evidence type="ECO:0000256" key="1">
    <source>
        <dbReference type="SAM" id="MobiDB-lite"/>
    </source>
</evidence>
<feature type="compositionally biased region" description="Basic and acidic residues" evidence="1">
    <location>
        <begin position="339"/>
        <end position="349"/>
    </location>
</feature>
<organism evidence="3 4">
    <name type="scientific">Ascodesmis nigricans</name>
    <dbReference type="NCBI Taxonomy" id="341454"/>
    <lineage>
        <taxon>Eukaryota</taxon>
        <taxon>Fungi</taxon>
        <taxon>Dikarya</taxon>
        <taxon>Ascomycota</taxon>
        <taxon>Pezizomycotina</taxon>
        <taxon>Pezizomycetes</taxon>
        <taxon>Pezizales</taxon>
        <taxon>Ascodesmidaceae</taxon>
        <taxon>Ascodesmis</taxon>
    </lineage>
</organism>
<feature type="region of interest" description="Disordered" evidence="1">
    <location>
        <begin position="491"/>
        <end position="512"/>
    </location>
</feature>
<keyword evidence="4" id="KW-1185">Reference proteome</keyword>
<dbReference type="InterPro" id="IPR056009">
    <property type="entry name" value="DUF7587"/>
</dbReference>
<feature type="compositionally biased region" description="Acidic residues" evidence="1">
    <location>
        <begin position="165"/>
        <end position="174"/>
    </location>
</feature>
<evidence type="ECO:0000259" key="2">
    <source>
        <dbReference type="Pfam" id="PF24494"/>
    </source>
</evidence>
<evidence type="ECO:0000313" key="4">
    <source>
        <dbReference type="Proteomes" id="UP000298138"/>
    </source>
</evidence>
<feature type="compositionally biased region" description="Acidic residues" evidence="1">
    <location>
        <begin position="117"/>
        <end position="130"/>
    </location>
</feature>
<accession>A0A4V3SJS7</accession>
<sequence length="732" mass="81234">MDQTILLAKLELVQEQLKHLQIDEERRHGEVVRRLEEMREVVGAVREVVVGKGERERLISENWDDGMAESKTRLLEQQGGNEAITDPKSPSINNPPHNTSRHTPFPNIFPFSPDEFPFTDDDDNDNDNDNDSPHLAFKHDDFPYDDDENEDDDYPFSLPHSPSYSEDENEYDDDCPLFPYYPESESETNTRNISTVTTEHQQFDTSIATETDDSFVSYDDNGEEERVSAVGEKQTGNGDVPELIGFWGAVALDDGEEGGGERGSGGVDLDDSVGGVRVFEGNLKEGGDFNEKKVAGGLDEVRGEDEKRNDQKDILEKAGLQVIAPIDGEATESSSDGYNSDRDQLEGGKLDPEDLMAASFPPNARFVYRVQTLGAATTIPSPTITSCPTCAYHASGFTSHSYEPVLPDPKYKYSNEIVNAAYNHSLWDCTDPSPFISVTNDLLRAFAIGVKNGPKTLKLSIIDLNLLPTPYWNMKDVLQDYLYRPYFADDSDNDDEPSTSRRPPSPIPTGLHATRSKFEAQAQMGPTEFLIWQCIPESAVIAHWAWTDITTSRVLSALVPSPTTTTTIHHPPKSQLLKYTSVKNLRLAISARRGGLNLVDFPAYGTSRIATWLQPLSTALNISLSQDGPQLEFLLHFAVMLLAFQCGKGASPDVYNARRLNHMWHVWPQGMDIGVFGRVVEAVELVRREMKEKGGRKGAQLPAQPVSVIKNVGDADDADNLAAFFHGMKLES</sequence>
<feature type="region of interest" description="Disordered" evidence="1">
    <location>
        <begin position="289"/>
        <end position="349"/>
    </location>
</feature>
<feature type="compositionally biased region" description="Polar residues" evidence="1">
    <location>
        <begin position="88"/>
        <end position="102"/>
    </location>
</feature>
<feature type="domain" description="DUF7587" evidence="2">
    <location>
        <begin position="392"/>
        <end position="481"/>
    </location>
</feature>
<feature type="region of interest" description="Disordered" evidence="1">
    <location>
        <begin position="79"/>
        <end position="174"/>
    </location>
</feature>